<accession>A0A6S7KJ81</accession>
<evidence type="ECO:0000313" key="1">
    <source>
        <dbReference type="EMBL" id="CAB4044168.1"/>
    </source>
</evidence>
<name>A0A6S7KJ81_PARCT</name>
<proteinExistence type="predicted"/>
<dbReference type="Proteomes" id="UP001152795">
    <property type="component" value="Unassembled WGS sequence"/>
</dbReference>
<sequence>MVLTVVLQEQEVIKALYTDPRFYSSIGQEFCIIFDIMYAKTGNEAVVESFYGVVHSQEMDGGQSIKVLGERAKVDWCFPPVLACDRAIDEMSKLYVHGNRSL</sequence>
<keyword evidence="2" id="KW-1185">Reference proteome</keyword>
<comment type="caution">
    <text evidence="1">The sequence shown here is derived from an EMBL/GenBank/DDBJ whole genome shotgun (WGS) entry which is preliminary data.</text>
</comment>
<reference evidence="1" key="1">
    <citation type="submission" date="2020-04" db="EMBL/GenBank/DDBJ databases">
        <authorList>
            <person name="Alioto T."/>
            <person name="Alioto T."/>
            <person name="Gomez Garrido J."/>
        </authorList>
    </citation>
    <scope>NUCLEOTIDE SEQUENCE</scope>
    <source>
        <strain evidence="1">A484AB</strain>
    </source>
</reference>
<protein>
    <submittedName>
        <fullName evidence="1">Uncharacterized protein</fullName>
    </submittedName>
</protein>
<evidence type="ECO:0000313" key="2">
    <source>
        <dbReference type="Proteomes" id="UP001152795"/>
    </source>
</evidence>
<feature type="non-terminal residue" evidence="1">
    <location>
        <position position="102"/>
    </location>
</feature>
<organism evidence="1 2">
    <name type="scientific">Paramuricea clavata</name>
    <name type="common">Red gorgonian</name>
    <name type="synonym">Violescent sea-whip</name>
    <dbReference type="NCBI Taxonomy" id="317549"/>
    <lineage>
        <taxon>Eukaryota</taxon>
        <taxon>Metazoa</taxon>
        <taxon>Cnidaria</taxon>
        <taxon>Anthozoa</taxon>
        <taxon>Octocorallia</taxon>
        <taxon>Malacalcyonacea</taxon>
        <taxon>Plexauridae</taxon>
        <taxon>Paramuricea</taxon>
    </lineage>
</organism>
<dbReference type="OrthoDB" id="10065482at2759"/>
<dbReference type="AlphaFoldDB" id="A0A6S7KJ81"/>
<dbReference type="EMBL" id="CACRXK020034154">
    <property type="protein sequence ID" value="CAB4044168.1"/>
    <property type="molecule type" value="Genomic_DNA"/>
</dbReference>
<gene>
    <name evidence="1" type="ORF">PACLA_8A080015</name>
</gene>